<comment type="caution">
    <text evidence="11">The sequence shown here is derived from an EMBL/GenBank/DDBJ whole genome shotgun (WGS) entry which is preliminary data.</text>
</comment>
<feature type="binding site" evidence="9">
    <location>
        <begin position="225"/>
        <end position="227"/>
    </location>
    <ligand>
        <name>ATP</name>
        <dbReference type="ChEBI" id="CHEBI:30616"/>
    </ligand>
</feature>
<evidence type="ECO:0000313" key="11">
    <source>
        <dbReference type="EMBL" id="MEC1178650.1"/>
    </source>
</evidence>
<dbReference type="Pfam" id="PF00152">
    <property type="entry name" value="tRNA-synt_2"/>
    <property type="match status" value="1"/>
</dbReference>
<evidence type="ECO:0000256" key="6">
    <source>
        <dbReference type="ARBA" id="ARBA00022840"/>
    </source>
</evidence>
<sequence>MKLINKEINDKYTDLHLFNNFIDQKVTLKGNIHKVRNMKEFSFIILRTERELIQCIFSKQVSNFDIFAINEGDFVIVDGIMVKDNRSKSGYEIQINNIEVLSSLSEDLPFTINSKVLDLTTDTKLKYRSISLRHPKERAIFKIQEGIVRGFRDYLYKQNFTEIHTPKLVSNGAEGGANVFELDYFGKKAYLAQSPQIYKQAMVGVFDRVFEVAPVFRAEKHSTNRHLNEYISLDLEMGFIDSYEEIMKMETAMLSHIISLLNDMYRNELNLFNVELPIINEIPAISFNEAKKILSQINPSIDEDHDDLSPEEERLLGKHAKDNYNSDFLFITKFPSSKRPFYTMNDKENEMQTLSFDLLFKGIEITTGGQRIHDYEMQLEKLISRGLNPVDFENYLIIHKYGIPPHGGLGLGLERLTMKLLNLNNAKLASLFPRDINRLTP</sequence>
<feature type="binding site" evidence="9">
    <location>
        <position position="364"/>
    </location>
    <ligand>
        <name>ATP</name>
        <dbReference type="ChEBI" id="CHEBI:30616"/>
    </ligand>
</feature>
<dbReference type="PANTHER" id="PTHR43450:SF1">
    <property type="entry name" value="ASPARTATE--TRNA LIGASE, CYTOPLASMIC"/>
    <property type="match status" value="1"/>
</dbReference>
<dbReference type="GO" id="GO:0017101">
    <property type="term" value="C:aminoacyl-tRNA synthetase multienzyme complex"/>
    <property type="evidence" value="ECO:0007669"/>
    <property type="project" value="TreeGrafter"/>
</dbReference>
<dbReference type="Gene3D" id="3.30.930.10">
    <property type="entry name" value="Bira Bifunctional Protein, Domain 2"/>
    <property type="match status" value="1"/>
</dbReference>
<feature type="binding site" evidence="9">
    <location>
        <position position="367"/>
    </location>
    <ligand>
        <name>L-aspartate</name>
        <dbReference type="ChEBI" id="CHEBI:29991"/>
    </ligand>
</feature>
<dbReference type="InterPro" id="IPR012340">
    <property type="entry name" value="NA-bd_OB-fold"/>
</dbReference>
<evidence type="ECO:0000256" key="8">
    <source>
        <dbReference type="ARBA" id="ARBA00023146"/>
    </source>
</evidence>
<dbReference type="EC" id="6.1.1.12" evidence="9"/>
<keyword evidence="6 9" id="KW-0067">ATP-binding</keyword>
<dbReference type="GO" id="GO:0016740">
    <property type="term" value="F:transferase activity"/>
    <property type="evidence" value="ECO:0007669"/>
    <property type="project" value="UniProtKB-ARBA"/>
</dbReference>
<comment type="subcellular location">
    <subcellularLocation>
        <location evidence="1 9">Cytoplasm</location>
    </subcellularLocation>
</comment>
<feature type="binding site" evidence="9">
    <location>
        <position position="371"/>
    </location>
    <ligand>
        <name>L-aspartate</name>
        <dbReference type="ChEBI" id="CHEBI:29991"/>
    </ligand>
</feature>
<evidence type="ECO:0000256" key="5">
    <source>
        <dbReference type="ARBA" id="ARBA00022741"/>
    </source>
</evidence>
<evidence type="ECO:0000313" key="12">
    <source>
        <dbReference type="Proteomes" id="UP001344888"/>
    </source>
</evidence>
<keyword evidence="5 9" id="KW-0547">Nucleotide-binding</keyword>
<feature type="region of interest" description="Aspartate" evidence="9">
    <location>
        <begin position="196"/>
        <end position="199"/>
    </location>
</feature>
<dbReference type="SUPFAM" id="SSF50249">
    <property type="entry name" value="Nucleic acid-binding proteins"/>
    <property type="match status" value="1"/>
</dbReference>
<dbReference type="InterPro" id="IPR004365">
    <property type="entry name" value="NA-bd_OB_tRNA"/>
</dbReference>
<feature type="domain" description="Aminoacyl-transfer RNA synthetases class-II family profile" evidence="10">
    <location>
        <begin position="141"/>
        <end position="441"/>
    </location>
</feature>
<dbReference type="PANTHER" id="PTHR43450">
    <property type="entry name" value="ASPARTYL-TRNA SYNTHETASE"/>
    <property type="match status" value="1"/>
</dbReference>
<organism evidence="11 12">
    <name type="scientific">Metasolibacillus meyeri</name>
    <dbReference type="NCBI Taxonomy" id="1071052"/>
    <lineage>
        <taxon>Bacteria</taxon>
        <taxon>Bacillati</taxon>
        <taxon>Bacillota</taxon>
        <taxon>Bacilli</taxon>
        <taxon>Bacillales</taxon>
        <taxon>Caryophanaceae</taxon>
        <taxon>Metasolibacillus</taxon>
    </lineage>
</organism>
<dbReference type="EMBL" id="JARSFG010000012">
    <property type="protein sequence ID" value="MEC1178650.1"/>
    <property type="molecule type" value="Genomic_DNA"/>
</dbReference>
<dbReference type="GO" id="GO:0003723">
    <property type="term" value="F:RNA binding"/>
    <property type="evidence" value="ECO:0007669"/>
    <property type="project" value="TreeGrafter"/>
</dbReference>
<evidence type="ECO:0000256" key="7">
    <source>
        <dbReference type="ARBA" id="ARBA00022917"/>
    </source>
</evidence>
<comment type="function">
    <text evidence="9">Catalyzes the attachment of L-aspartate to tRNA(Asp) in a two-step reaction: L-aspartate is first activated by ATP to form Asp-AMP and then transferred to the acceptor end of tRNA(Asp).</text>
</comment>
<evidence type="ECO:0000256" key="1">
    <source>
        <dbReference type="ARBA" id="ARBA00004496"/>
    </source>
</evidence>
<dbReference type="GO" id="GO:0005524">
    <property type="term" value="F:ATP binding"/>
    <property type="evidence" value="ECO:0007669"/>
    <property type="project" value="UniProtKB-UniRule"/>
</dbReference>
<keyword evidence="3 9" id="KW-0963">Cytoplasm</keyword>
<dbReference type="FunFam" id="3.30.930.10:FF:000038">
    <property type="entry name" value="Aspartate--tRNA ligase"/>
    <property type="match status" value="1"/>
</dbReference>
<dbReference type="NCBIfam" id="NF003483">
    <property type="entry name" value="PRK05159.1"/>
    <property type="match status" value="1"/>
</dbReference>
<dbReference type="InterPro" id="IPR004523">
    <property type="entry name" value="Asp-tRNA_synthase_2"/>
</dbReference>
<dbReference type="InterPro" id="IPR002312">
    <property type="entry name" value="Asp/Asn-tRNA-synth_IIb"/>
</dbReference>
<dbReference type="PROSITE" id="PS50862">
    <property type="entry name" value="AA_TRNA_LIGASE_II"/>
    <property type="match status" value="1"/>
</dbReference>
<accession>A0AAW9NMN2</accession>
<dbReference type="Gene3D" id="2.40.50.140">
    <property type="entry name" value="Nucleic acid-binding proteins"/>
    <property type="match status" value="1"/>
</dbReference>
<feature type="binding site" evidence="9">
    <location>
        <begin position="217"/>
        <end position="219"/>
    </location>
    <ligand>
        <name>ATP</name>
        <dbReference type="ChEBI" id="CHEBI:30616"/>
    </ligand>
</feature>
<feature type="binding site" evidence="9">
    <location>
        <position position="174"/>
    </location>
    <ligand>
        <name>L-aspartate</name>
        <dbReference type="ChEBI" id="CHEBI:29991"/>
    </ligand>
</feature>
<evidence type="ECO:0000259" key="10">
    <source>
        <dbReference type="PROSITE" id="PS50862"/>
    </source>
</evidence>
<evidence type="ECO:0000256" key="4">
    <source>
        <dbReference type="ARBA" id="ARBA00022598"/>
    </source>
</evidence>
<evidence type="ECO:0000256" key="2">
    <source>
        <dbReference type="ARBA" id="ARBA00005312"/>
    </source>
</evidence>
<dbReference type="NCBIfam" id="TIGR00458">
    <property type="entry name" value="aspS_nondisc"/>
    <property type="match status" value="1"/>
</dbReference>
<dbReference type="GO" id="GO:0140096">
    <property type="term" value="F:catalytic activity, acting on a protein"/>
    <property type="evidence" value="ECO:0007669"/>
    <property type="project" value="UniProtKB-ARBA"/>
</dbReference>
<keyword evidence="7 9" id="KW-0648">Protein biosynthesis</keyword>
<dbReference type="RefSeq" id="WP_326123132.1">
    <property type="nucleotide sequence ID" value="NZ_JARSFG010000012.1"/>
</dbReference>
<protein>
    <recommendedName>
        <fullName evidence="9">Aspartate--tRNA ligase</fullName>
        <ecNumber evidence="9">6.1.1.12</ecNumber>
    </recommendedName>
    <alternativeName>
        <fullName evidence="9">Aspartyl-tRNA synthetase</fullName>
        <shortName evidence="9">AspRS</shortName>
    </alternativeName>
</protein>
<dbReference type="SUPFAM" id="SSF55681">
    <property type="entry name" value="Class II aaRS and biotin synthetases"/>
    <property type="match status" value="1"/>
</dbReference>
<dbReference type="Pfam" id="PF01336">
    <property type="entry name" value="tRNA_anti-codon"/>
    <property type="match status" value="1"/>
</dbReference>
<proteinExistence type="inferred from homology"/>
<keyword evidence="12" id="KW-1185">Reference proteome</keyword>
<dbReference type="GO" id="GO:0004815">
    <property type="term" value="F:aspartate-tRNA ligase activity"/>
    <property type="evidence" value="ECO:0007669"/>
    <property type="project" value="UniProtKB-UniRule"/>
</dbReference>
<keyword evidence="4 9" id="KW-0436">Ligase</keyword>
<keyword evidence="8 9" id="KW-0030">Aminoacyl-tRNA synthetase</keyword>
<dbReference type="InterPro" id="IPR045864">
    <property type="entry name" value="aa-tRNA-synth_II/BPL/LPL"/>
</dbReference>
<comment type="catalytic activity">
    <reaction evidence="9">
        <text>tRNA(Asp) + L-aspartate + ATP = L-aspartyl-tRNA(Asp) + AMP + diphosphate</text>
        <dbReference type="Rhea" id="RHEA:19649"/>
        <dbReference type="Rhea" id="RHEA-COMP:9660"/>
        <dbReference type="Rhea" id="RHEA-COMP:9678"/>
        <dbReference type="ChEBI" id="CHEBI:29991"/>
        <dbReference type="ChEBI" id="CHEBI:30616"/>
        <dbReference type="ChEBI" id="CHEBI:33019"/>
        <dbReference type="ChEBI" id="CHEBI:78442"/>
        <dbReference type="ChEBI" id="CHEBI:78516"/>
        <dbReference type="ChEBI" id="CHEBI:456215"/>
        <dbReference type="EC" id="6.1.1.12"/>
    </reaction>
</comment>
<dbReference type="HAMAP" id="MF_02075">
    <property type="entry name" value="Asp_tRNA_synth_type2"/>
    <property type="match status" value="1"/>
</dbReference>
<dbReference type="GO" id="GO:0006422">
    <property type="term" value="P:aspartyl-tRNA aminoacylation"/>
    <property type="evidence" value="ECO:0007669"/>
    <property type="project" value="UniProtKB-UniRule"/>
</dbReference>
<feature type="binding site" evidence="9">
    <location>
        <position position="217"/>
    </location>
    <ligand>
        <name>L-aspartate</name>
        <dbReference type="ChEBI" id="CHEBI:29991"/>
    </ligand>
</feature>
<comment type="similarity">
    <text evidence="2 9">Belongs to the class-II aminoacyl-tRNA synthetase family. Type 2 subfamily.</text>
</comment>
<gene>
    <name evidence="9 11" type="primary">aspS</name>
    <name evidence="11" type="ORF">P9B03_09170</name>
</gene>
<dbReference type="InterPro" id="IPR006195">
    <property type="entry name" value="aa-tRNA-synth_II"/>
</dbReference>
<reference evidence="11 12" key="1">
    <citation type="submission" date="2023-03" db="EMBL/GenBank/DDBJ databases">
        <title>Bacillus Genome Sequencing.</title>
        <authorList>
            <person name="Dunlap C."/>
        </authorList>
    </citation>
    <scope>NUCLEOTIDE SEQUENCE [LARGE SCALE GENOMIC DNA]</scope>
    <source>
        <strain evidence="11 12">B-59205</strain>
    </source>
</reference>
<evidence type="ECO:0000256" key="3">
    <source>
        <dbReference type="ARBA" id="ARBA00022490"/>
    </source>
</evidence>
<name>A0AAW9NMN2_9BACL</name>
<evidence type="ECO:0000256" key="9">
    <source>
        <dbReference type="HAMAP-Rule" id="MF_02075"/>
    </source>
</evidence>
<dbReference type="InterPro" id="IPR004364">
    <property type="entry name" value="Aa-tRNA-synt_II"/>
</dbReference>
<comment type="subunit">
    <text evidence="9">Homodimer.</text>
</comment>
<feature type="binding site" evidence="9">
    <location>
        <begin position="412"/>
        <end position="415"/>
    </location>
    <ligand>
        <name>ATP</name>
        <dbReference type="ChEBI" id="CHEBI:30616"/>
    </ligand>
</feature>
<dbReference type="Proteomes" id="UP001344888">
    <property type="component" value="Unassembled WGS sequence"/>
</dbReference>
<dbReference type="PRINTS" id="PR01042">
    <property type="entry name" value="TRNASYNTHASP"/>
</dbReference>
<comment type="caution">
    <text evidence="9">Lacks conserved residue(s) required for the propagation of feature annotation.</text>
</comment>
<dbReference type="AlphaFoldDB" id="A0AAW9NMN2"/>
<dbReference type="GO" id="GO:0005829">
    <property type="term" value="C:cytosol"/>
    <property type="evidence" value="ECO:0007669"/>
    <property type="project" value="TreeGrafter"/>
</dbReference>